<name>A0A9X9F515_BACCE</name>
<organism evidence="1 2">
    <name type="scientific">Bacillus cereus</name>
    <dbReference type="NCBI Taxonomy" id="1396"/>
    <lineage>
        <taxon>Bacteria</taxon>
        <taxon>Bacillati</taxon>
        <taxon>Bacillota</taxon>
        <taxon>Bacilli</taxon>
        <taxon>Bacillales</taxon>
        <taxon>Bacillaceae</taxon>
        <taxon>Bacillus</taxon>
        <taxon>Bacillus cereus group</taxon>
    </lineage>
</organism>
<proteinExistence type="predicted"/>
<dbReference type="AlphaFoldDB" id="A0A9X9F515"/>
<accession>A0A9X9F515</accession>
<evidence type="ECO:0000313" key="2">
    <source>
        <dbReference type="Proteomes" id="UP000308444"/>
    </source>
</evidence>
<dbReference type="Proteomes" id="UP000308444">
    <property type="component" value="Unassembled WGS sequence"/>
</dbReference>
<evidence type="ECO:0000313" key="1">
    <source>
        <dbReference type="EMBL" id="TKJ00845.1"/>
    </source>
</evidence>
<sequence length="125" mass="13998">MNFTIRLAVLYDGAEENSNSGPIGEWYYTYQVSGGNTGKRQYKSAHPGASLEFSQKAKNILKKNSKYYLSMYMKADADTEPIIEIQGGNAKIIKTQKAKLNNQGYQRVDILINNTEATPIENIVI</sequence>
<gene>
    <name evidence="1" type="ORF">FC695_20590</name>
</gene>
<dbReference type="EMBL" id="SZOH01001468">
    <property type="protein sequence ID" value="TKJ00845.1"/>
    <property type="molecule type" value="Genomic_DNA"/>
</dbReference>
<comment type="caution">
    <text evidence="1">The sequence shown here is derived from an EMBL/GenBank/DDBJ whole genome shotgun (WGS) entry which is preliminary data.</text>
</comment>
<feature type="non-terminal residue" evidence="1">
    <location>
        <position position="125"/>
    </location>
</feature>
<reference evidence="1 2" key="1">
    <citation type="journal article" date="2019" name="Environ. Microbiol.">
        <title>An active ?-lactamase is a part of an orchestrated cell wall stress resistance network of Bacillus subtilis and related rhizosphere species.</title>
        <authorList>
            <person name="Bucher T."/>
            <person name="Keren-Paz A."/>
            <person name="Hausser J."/>
            <person name="Olender T."/>
            <person name="Cytryn E."/>
            <person name="Kolodkin-Gal I."/>
        </authorList>
    </citation>
    <scope>NUCLEOTIDE SEQUENCE [LARGE SCALE GENOMIC DNA]</scope>
    <source>
        <strain evidence="1 2">I32</strain>
    </source>
</reference>
<protein>
    <submittedName>
        <fullName evidence="1">Uncharacterized protein</fullName>
    </submittedName>
</protein>